<dbReference type="EMBL" id="JAVREH010000040">
    <property type="protein sequence ID" value="MDT0263487.1"/>
    <property type="molecule type" value="Genomic_DNA"/>
</dbReference>
<accession>A0ABU2JER8</accession>
<proteinExistence type="predicted"/>
<comment type="caution">
    <text evidence="1">The sequence shown here is derived from an EMBL/GenBank/DDBJ whole genome shotgun (WGS) entry which is preliminary data.</text>
</comment>
<protein>
    <submittedName>
        <fullName evidence="1">Uncharacterized protein</fullName>
    </submittedName>
</protein>
<gene>
    <name evidence="1" type="ORF">RM423_19060</name>
</gene>
<dbReference type="Proteomes" id="UP001183176">
    <property type="component" value="Unassembled WGS sequence"/>
</dbReference>
<evidence type="ECO:0000313" key="2">
    <source>
        <dbReference type="Proteomes" id="UP001183176"/>
    </source>
</evidence>
<evidence type="ECO:0000313" key="1">
    <source>
        <dbReference type="EMBL" id="MDT0263487.1"/>
    </source>
</evidence>
<name>A0ABU2JER8_9ACTN</name>
<dbReference type="RefSeq" id="WP_311424633.1">
    <property type="nucleotide sequence ID" value="NZ_JAVREH010000040.1"/>
</dbReference>
<keyword evidence="2" id="KW-1185">Reference proteome</keyword>
<reference evidence="2" key="1">
    <citation type="submission" date="2023-07" db="EMBL/GenBank/DDBJ databases">
        <title>30 novel species of actinomycetes from the DSMZ collection.</title>
        <authorList>
            <person name="Nouioui I."/>
        </authorList>
    </citation>
    <scope>NUCLEOTIDE SEQUENCE [LARGE SCALE GENOMIC DNA]</scope>
    <source>
        <strain evidence="2">DSM 44399</strain>
    </source>
</reference>
<organism evidence="1 2">
    <name type="scientific">Jatrophihabitans lederbergiae</name>
    <dbReference type="NCBI Taxonomy" id="3075547"/>
    <lineage>
        <taxon>Bacteria</taxon>
        <taxon>Bacillati</taxon>
        <taxon>Actinomycetota</taxon>
        <taxon>Actinomycetes</taxon>
        <taxon>Jatrophihabitantales</taxon>
        <taxon>Jatrophihabitantaceae</taxon>
        <taxon>Jatrophihabitans</taxon>
    </lineage>
</organism>
<sequence>MALYGHPGTSALGVLGAQDLPSSIARAKKLAASYAPLSDVPVVPTFEIIATTASSEPGDDGDYSSESTVTSLQPWVEQASAAGMYVVLDLQPGRADFLDQARRYTDLLRLPGVGLALDAEWHLEPGQRPLAQIGGVDAADINAVTAWLAELTATAHLPQKLLVLHQFQLSMIRNEQNLDTRHPEIQLLIHMDGNGSPALKNATWRAVTATAPAGMPLGWKNFYREDTPMLDPAQTMAHHPAPLMISYQ</sequence>